<organism evidence="2 3">
    <name type="scientific">Microthlaspi erraticum</name>
    <dbReference type="NCBI Taxonomy" id="1685480"/>
    <lineage>
        <taxon>Eukaryota</taxon>
        <taxon>Viridiplantae</taxon>
        <taxon>Streptophyta</taxon>
        <taxon>Embryophyta</taxon>
        <taxon>Tracheophyta</taxon>
        <taxon>Spermatophyta</taxon>
        <taxon>Magnoliopsida</taxon>
        <taxon>eudicotyledons</taxon>
        <taxon>Gunneridae</taxon>
        <taxon>Pentapetalae</taxon>
        <taxon>rosids</taxon>
        <taxon>malvids</taxon>
        <taxon>Brassicales</taxon>
        <taxon>Brassicaceae</taxon>
        <taxon>Coluteocarpeae</taxon>
        <taxon>Microthlaspi</taxon>
    </lineage>
</organism>
<dbReference type="AlphaFoldDB" id="A0A6D2HT59"/>
<accession>A0A6D2HT59</accession>
<dbReference type="EMBL" id="CACVBM020000521">
    <property type="protein sequence ID" value="CAA7020124.1"/>
    <property type="molecule type" value="Genomic_DNA"/>
</dbReference>
<feature type="region of interest" description="Disordered" evidence="1">
    <location>
        <begin position="75"/>
        <end position="98"/>
    </location>
</feature>
<evidence type="ECO:0000313" key="2">
    <source>
        <dbReference type="EMBL" id="CAA7020124.1"/>
    </source>
</evidence>
<keyword evidence="3" id="KW-1185">Reference proteome</keyword>
<proteinExistence type="predicted"/>
<comment type="caution">
    <text evidence="2">The sequence shown here is derived from an EMBL/GenBank/DDBJ whole genome shotgun (WGS) entry which is preliminary data.</text>
</comment>
<protein>
    <submittedName>
        <fullName evidence="2">Uncharacterized protein</fullName>
    </submittedName>
</protein>
<reference evidence="2" key="1">
    <citation type="submission" date="2020-01" db="EMBL/GenBank/DDBJ databases">
        <authorList>
            <person name="Mishra B."/>
        </authorList>
    </citation>
    <scope>NUCLEOTIDE SEQUENCE [LARGE SCALE GENOMIC DNA]</scope>
</reference>
<sequence length="98" mass="10632">MTSNNDANGINASGQINEALANKMNPVLIRIQQNLDNIGSMLHHMTSSMSILDDMSSMLRDITSSIQIAKITADTENLSLDSSHERCPPTPTSRSEST</sequence>
<evidence type="ECO:0000256" key="1">
    <source>
        <dbReference type="SAM" id="MobiDB-lite"/>
    </source>
</evidence>
<gene>
    <name evidence="2" type="ORF">MERR_LOCUS7359</name>
</gene>
<dbReference type="Proteomes" id="UP000467841">
    <property type="component" value="Unassembled WGS sequence"/>
</dbReference>
<evidence type="ECO:0000313" key="3">
    <source>
        <dbReference type="Proteomes" id="UP000467841"/>
    </source>
</evidence>
<name>A0A6D2HT59_9BRAS</name>